<protein>
    <submittedName>
        <fullName evidence="1">Uncharacterized protein</fullName>
    </submittedName>
</protein>
<dbReference type="Proteomes" id="UP001597273">
    <property type="component" value="Unassembled WGS sequence"/>
</dbReference>
<comment type="caution">
    <text evidence="1">The sequence shown here is derived from an EMBL/GenBank/DDBJ whole genome shotgun (WGS) entry which is preliminary data.</text>
</comment>
<keyword evidence="2" id="KW-1185">Reference proteome</keyword>
<evidence type="ECO:0000313" key="2">
    <source>
        <dbReference type="Proteomes" id="UP001597273"/>
    </source>
</evidence>
<dbReference type="EMBL" id="JBHUFW010000004">
    <property type="protein sequence ID" value="MFD1862752.1"/>
    <property type="molecule type" value="Genomic_DNA"/>
</dbReference>
<reference evidence="2" key="1">
    <citation type="journal article" date="2019" name="Int. J. Syst. Evol. Microbiol.">
        <title>The Global Catalogue of Microorganisms (GCM) 10K type strain sequencing project: providing services to taxonomists for standard genome sequencing and annotation.</title>
        <authorList>
            <consortium name="The Broad Institute Genomics Platform"/>
            <consortium name="The Broad Institute Genome Sequencing Center for Infectious Disease"/>
            <person name="Wu L."/>
            <person name="Ma J."/>
        </authorList>
    </citation>
    <scope>NUCLEOTIDE SEQUENCE [LARGE SCALE GENOMIC DNA]</scope>
    <source>
        <strain evidence="2">CGMCC 1.15475</strain>
    </source>
</reference>
<dbReference type="RefSeq" id="WP_204892192.1">
    <property type="nucleotide sequence ID" value="NZ_JBHUFW010000004.1"/>
</dbReference>
<proteinExistence type="predicted"/>
<accession>A0ABW4QGR3</accession>
<name>A0ABW4QGR3_9BACL</name>
<gene>
    <name evidence="1" type="ORF">ACFSDB_07400</name>
</gene>
<organism evidence="1 2">
    <name type="scientific">Planococcus chinensis</name>
    <dbReference type="NCBI Taxonomy" id="272917"/>
    <lineage>
        <taxon>Bacteria</taxon>
        <taxon>Bacillati</taxon>
        <taxon>Bacillota</taxon>
        <taxon>Bacilli</taxon>
        <taxon>Bacillales</taxon>
        <taxon>Caryophanaceae</taxon>
        <taxon>Planococcus</taxon>
    </lineage>
</organism>
<evidence type="ECO:0000313" key="1">
    <source>
        <dbReference type="EMBL" id="MFD1862752.1"/>
    </source>
</evidence>
<sequence length="103" mass="12274">MEKEAYYFLQLSTSGQRESWKFNQKEDALHAYRAIVEEFGHYEHENKSGKKRDEDRVHLKVARAREEKAQGETDTFAPEAWFKADAYPRILDWANRHIGEEEQ</sequence>